<keyword evidence="1" id="KW-1133">Transmembrane helix</keyword>
<keyword evidence="1" id="KW-0812">Transmembrane</keyword>
<dbReference type="RefSeq" id="WP_200966470.1">
    <property type="nucleotide sequence ID" value="NZ_BMAQ01000013.1"/>
</dbReference>
<reference evidence="2" key="2">
    <citation type="journal article" date="2021" name="Data Brief">
        <title>Draft genome sequence data of the facultative, thermophilic, xylanolytic bacterium Paenibacillus sp. strain DA-C8.</title>
        <authorList>
            <person name="Chhe C."/>
            <person name="Uke A."/>
            <person name="Baramee S."/>
            <person name="Ungkulpasvich U."/>
            <person name="Tachaapaikoon C."/>
            <person name="Pason P."/>
            <person name="Waeonukul R."/>
            <person name="Ratanakhanokchai K."/>
            <person name="Kosugi A."/>
        </authorList>
    </citation>
    <scope>NUCLEOTIDE SEQUENCE</scope>
    <source>
        <strain evidence="2">DA-C8</strain>
    </source>
</reference>
<evidence type="ECO:0000313" key="3">
    <source>
        <dbReference type="Proteomes" id="UP000654993"/>
    </source>
</evidence>
<accession>A0A916QFQ8</accession>
<evidence type="ECO:0000313" key="2">
    <source>
        <dbReference type="EMBL" id="GFR38223.1"/>
    </source>
</evidence>
<name>A0A916QFQ8_9BACL</name>
<keyword evidence="1" id="KW-0472">Membrane</keyword>
<dbReference type="EMBL" id="BMAQ01000013">
    <property type="protein sequence ID" value="GFR38223.1"/>
    <property type="molecule type" value="Genomic_DNA"/>
</dbReference>
<sequence length="76" mass="7861">MDIIMFIISLVSMIATVISCTVAVKAKNEVKRLSLKIQAGEVIGSKVNGDISLNNNGNNSGVMAGVVTGGIKNNAK</sequence>
<comment type="caution">
    <text evidence="2">The sequence shown here is derived from an EMBL/GenBank/DDBJ whole genome shotgun (WGS) entry which is preliminary data.</text>
</comment>
<reference evidence="2" key="1">
    <citation type="submission" date="2020-08" db="EMBL/GenBank/DDBJ databases">
        <authorList>
            <person name="Uke A."/>
            <person name="Chhe C."/>
            <person name="Baramee S."/>
            <person name="Kosugi A."/>
        </authorList>
    </citation>
    <scope>NUCLEOTIDE SEQUENCE</scope>
    <source>
        <strain evidence="2">DA-C8</strain>
    </source>
</reference>
<dbReference type="AlphaFoldDB" id="A0A916QFQ8"/>
<gene>
    <name evidence="2" type="ORF">PRECH8_15190</name>
</gene>
<keyword evidence="3" id="KW-1185">Reference proteome</keyword>
<evidence type="ECO:0000256" key="1">
    <source>
        <dbReference type="SAM" id="Phobius"/>
    </source>
</evidence>
<organism evidence="2 3">
    <name type="scientific">Insulibacter thermoxylanivorax</name>
    <dbReference type="NCBI Taxonomy" id="2749268"/>
    <lineage>
        <taxon>Bacteria</taxon>
        <taxon>Bacillati</taxon>
        <taxon>Bacillota</taxon>
        <taxon>Bacilli</taxon>
        <taxon>Bacillales</taxon>
        <taxon>Paenibacillaceae</taxon>
        <taxon>Insulibacter</taxon>
    </lineage>
</organism>
<proteinExistence type="predicted"/>
<dbReference type="Proteomes" id="UP000654993">
    <property type="component" value="Unassembled WGS sequence"/>
</dbReference>
<protein>
    <submittedName>
        <fullName evidence="2">Uncharacterized protein</fullName>
    </submittedName>
</protein>
<feature type="transmembrane region" description="Helical" evidence="1">
    <location>
        <begin position="6"/>
        <end position="26"/>
    </location>
</feature>